<dbReference type="PANTHER" id="PTHR24141">
    <property type="entry name" value="2-5A-DEPENDENT RIBONUCLEASE"/>
    <property type="match status" value="1"/>
</dbReference>
<dbReference type="Proteomes" id="UP001172681">
    <property type="component" value="Unassembled WGS sequence"/>
</dbReference>
<dbReference type="Pfam" id="PF13637">
    <property type="entry name" value="Ank_4"/>
    <property type="match status" value="1"/>
</dbReference>
<feature type="repeat" description="ANK" evidence="3">
    <location>
        <begin position="470"/>
        <end position="502"/>
    </location>
</feature>
<dbReference type="SUPFAM" id="SSF48403">
    <property type="entry name" value="Ankyrin repeat"/>
    <property type="match status" value="3"/>
</dbReference>
<dbReference type="GO" id="GO:0003723">
    <property type="term" value="F:RNA binding"/>
    <property type="evidence" value="ECO:0007669"/>
    <property type="project" value="TreeGrafter"/>
</dbReference>
<sequence length="676" mass="73281">MDIPEISELISGGADINGIDGRLWTALHYAISREDVSLTQYLLDNGASPDGRSSESAVPVHTDLGPGQSWPLSFLLTPLVLAVKLNNSVLCEILIEAQANVNLSMKDKLPGFFESDMADLCESYFSVLHFNFASYIEDGEAEIRSDEGDMCLYFLGTESALWCNLWTAIEVAAADGLTEILELLLQNGADLQMDYTSSPLVLAAGFGKVKDVELLLDNGAELHHVANDDLELSALQVACLCGHAAIVSRLIEAGGSIDDPDMAGPTPLQCAAMRGNVEIVRDLLIRGADPDAMPDTYHGLTALQGAISYDRKEVFECLLEYWDDTNALPGKWDDCDDNGTLLSVAASADCSDYLLRLLELKLDLDHRLRCGYTRVEVALLKAAEWGSCRNMRILLREATFLSPDVLTKALNMVSPADPGAPDIMRTLLDRGGILRQTKPSVLCIESLKEMKTLLARGADVNEPAQEKYRFHRTALQNAVFRRDLPMTKFLLEMGANINAPPTSMHGHTAFQDAVRQRYLAMTKFLLEKGADINAPPVANGGRTALQNASENGDIAIFKLLLDHGADVNAPPAETGGVTALQAASIGGYLGIAEILIQAGADIGAPASSEEGRTALNGAAEHGRLDMVKLLLDNYRLKDGESLSQLCDEAVGYAKRELHWGSVELLEKYQRPPNLSP</sequence>
<gene>
    <name evidence="4" type="ORF">H2204_001195</name>
</gene>
<reference evidence="4" key="1">
    <citation type="submission" date="2022-10" db="EMBL/GenBank/DDBJ databases">
        <title>Culturing micro-colonial fungi from biological soil crusts in the Mojave desert and describing Neophaeococcomyces mojavensis, and introducing the new genera and species Taxawa tesnikishii.</title>
        <authorList>
            <person name="Kurbessoian T."/>
            <person name="Stajich J.E."/>
        </authorList>
    </citation>
    <scope>NUCLEOTIDE SEQUENCE</scope>
    <source>
        <strain evidence="4">TK_35</strain>
    </source>
</reference>
<feature type="repeat" description="ANK" evidence="3">
    <location>
        <begin position="505"/>
        <end position="537"/>
    </location>
</feature>
<dbReference type="PRINTS" id="PR01415">
    <property type="entry name" value="ANKYRIN"/>
</dbReference>
<dbReference type="SMART" id="SM00248">
    <property type="entry name" value="ANK"/>
    <property type="match status" value="12"/>
</dbReference>
<feature type="repeat" description="ANK" evidence="3">
    <location>
        <begin position="22"/>
        <end position="54"/>
    </location>
</feature>
<evidence type="ECO:0008006" key="6">
    <source>
        <dbReference type="Google" id="ProtNLM"/>
    </source>
</evidence>
<proteinExistence type="predicted"/>
<dbReference type="GO" id="GO:0006396">
    <property type="term" value="P:RNA processing"/>
    <property type="evidence" value="ECO:0007669"/>
    <property type="project" value="TreeGrafter"/>
</dbReference>
<feature type="repeat" description="ANK" evidence="3">
    <location>
        <begin position="540"/>
        <end position="572"/>
    </location>
</feature>
<keyword evidence="5" id="KW-1185">Reference proteome</keyword>
<protein>
    <recommendedName>
        <fullName evidence="6">Ankyrin repeat protein</fullName>
    </recommendedName>
</protein>
<dbReference type="PROSITE" id="PS50297">
    <property type="entry name" value="ANK_REP_REGION"/>
    <property type="match status" value="7"/>
</dbReference>
<dbReference type="PROSITE" id="PS50088">
    <property type="entry name" value="ANK_REPEAT"/>
    <property type="match status" value="9"/>
</dbReference>
<dbReference type="Gene3D" id="1.25.40.20">
    <property type="entry name" value="Ankyrin repeat-containing domain"/>
    <property type="match status" value="4"/>
</dbReference>
<feature type="repeat" description="ANK" evidence="3">
    <location>
        <begin position="195"/>
        <end position="227"/>
    </location>
</feature>
<dbReference type="Pfam" id="PF00023">
    <property type="entry name" value="Ank"/>
    <property type="match status" value="1"/>
</dbReference>
<comment type="caution">
    <text evidence="4">The sequence shown here is derived from an EMBL/GenBank/DDBJ whole genome shotgun (WGS) entry which is preliminary data.</text>
</comment>
<dbReference type="Pfam" id="PF12796">
    <property type="entry name" value="Ank_2"/>
    <property type="match status" value="3"/>
</dbReference>
<evidence type="ECO:0000256" key="1">
    <source>
        <dbReference type="ARBA" id="ARBA00022737"/>
    </source>
</evidence>
<dbReference type="AlphaFoldDB" id="A0AA38YDU3"/>
<feature type="repeat" description="ANK" evidence="3">
    <location>
        <begin position="575"/>
        <end position="607"/>
    </location>
</feature>
<dbReference type="PANTHER" id="PTHR24141:SF1">
    <property type="entry name" value="2-5A-DEPENDENT RIBONUCLEASE"/>
    <property type="match status" value="1"/>
</dbReference>
<feature type="repeat" description="ANK" evidence="3">
    <location>
        <begin position="164"/>
        <end position="196"/>
    </location>
</feature>
<accession>A0AA38YDU3</accession>
<evidence type="ECO:0000313" key="4">
    <source>
        <dbReference type="EMBL" id="KAJ9645614.1"/>
    </source>
</evidence>
<evidence type="ECO:0000313" key="5">
    <source>
        <dbReference type="Proteomes" id="UP001172681"/>
    </source>
</evidence>
<dbReference type="GO" id="GO:0004540">
    <property type="term" value="F:RNA nuclease activity"/>
    <property type="evidence" value="ECO:0007669"/>
    <property type="project" value="TreeGrafter"/>
</dbReference>
<feature type="repeat" description="ANK" evidence="3">
    <location>
        <begin position="610"/>
        <end position="633"/>
    </location>
</feature>
<dbReference type="EMBL" id="JAPDRN010000004">
    <property type="protein sequence ID" value="KAJ9645614.1"/>
    <property type="molecule type" value="Genomic_DNA"/>
</dbReference>
<dbReference type="InterPro" id="IPR002110">
    <property type="entry name" value="Ankyrin_rpt"/>
</dbReference>
<organism evidence="4 5">
    <name type="scientific">Knufia peltigerae</name>
    <dbReference type="NCBI Taxonomy" id="1002370"/>
    <lineage>
        <taxon>Eukaryota</taxon>
        <taxon>Fungi</taxon>
        <taxon>Dikarya</taxon>
        <taxon>Ascomycota</taxon>
        <taxon>Pezizomycotina</taxon>
        <taxon>Eurotiomycetes</taxon>
        <taxon>Chaetothyriomycetidae</taxon>
        <taxon>Chaetothyriales</taxon>
        <taxon>Trichomeriaceae</taxon>
        <taxon>Knufia</taxon>
    </lineage>
</organism>
<name>A0AA38YDU3_9EURO</name>
<feature type="repeat" description="ANK" evidence="3">
    <location>
        <begin position="263"/>
        <end position="295"/>
    </location>
</feature>
<dbReference type="InterPro" id="IPR036770">
    <property type="entry name" value="Ankyrin_rpt-contain_sf"/>
</dbReference>
<keyword evidence="2 3" id="KW-0040">ANK repeat</keyword>
<evidence type="ECO:0000256" key="3">
    <source>
        <dbReference type="PROSITE-ProRule" id="PRU00023"/>
    </source>
</evidence>
<evidence type="ECO:0000256" key="2">
    <source>
        <dbReference type="ARBA" id="ARBA00023043"/>
    </source>
</evidence>
<keyword evidence="1" id="KW-0677">Repeat</keyword>